<feature type="compositionally biased region" description="Basic and acidic residues" evidence="1">
    <location>
        <begin position="8"/>
        <end position="29"/>
    </location>
</feature>
<feature type="compositionally biased region" description="Polar residues" evidence="1">
    <location>
        <begin position="291"/>
        <end position="311"/>
    </location>
</feature>
<name>A0AAV9PE07_9PEZI</name>
<evidence type="ECO:0000313" key="3">
    <source>
        <dbReference type="Proteomes" id="UP001337655"/>
    </source>
</evidence>
<dbReference type="GeneID" id="89926367"/>
<evidence type="ECO:0000313" key="2">
    <source>
        <dbReference type="EMBL" id="KAK5170435.1"/>
    </source>
</evidence>
<comment type="caution">
    <text evidence="2">The sequence shown here is derived from an EMBL/GenBank/DDBJ whole genome shotgun (WGS) entry which is preliminary data.</text>
</comment>
<gene>
    <name evidence="2" type="ORF">LTR77_005023</name>
</gene>
<organism evidence="2 3">
    <name type="scientific">Saxophila tyrrhenica</name>
    <dbReference type="NCBI Taxonomy" id="1690608"/>
    <lineage>
        <taxon>Eukaryota</taxon>
        <taxon>Fungi</taxon>
        <taxon>Dikarya</taxon>
        <taxon>Ascomycota</taxon>
        <taxon>Pezizomycotina</taxon>
        <taxon>Dothideomycetes</taxon>
        <taxon>Dothideomycetidae</taxon>
        <taxon>Mycosphaerellales</taxon>
        <taxon>Extremaceae</taxon>
        <taxon>Saxophila</taxon>
    </lineage>
</organism>
<feature type="region of interest" description="Disordered" evidence="1">
    <location>
        <begin position="166"/>
        <end position="311"/>
    </location>
</feature>
<evidence type="ECO:0000256" key="1">
    <source>
        <dbReference type="SAM" id="MobiDB-lite"/>
    </source>
</evidence>
<proteinExistence type="predicted"/>
<dbReference type="EMBL" id="JAVRRT010000007">
    <property type="protein sequence ID" value="KAK5170435.1"/>
    <property type="molecule type" value="Genomic_DNA"/>
</dbReference>
<accession>A0AAV9PE07</accession>
<sequence length="311" mass="33879">MTVEPEYDDLRDVHDESLVHPSSAHDRRCTATSTDRQCCTTASTGISTSATSQQVGPRIRYRSRGRAVSTGPSSGLTTAEMSEAPEEDQYGQTEMAFAEQPVGRKQYYFTNPDPPRVSGAQTPLRTGQDGYLGSVPDSSSSQGKPGFADCQADAYNQHSAAIRESAREFDQLDGGSYHRNQYTLGQSVRDDRNSLPSQHSGFRGEPGRTSFDRASDAPFYFDEEEDEGPAAPTHAHFLGNRKKGLPGQYSDGLDVQSQSGRPLSGASRFRDDVRDDDEGVHAPPHLVHSTIPPQSSNVRGYSTFGVQPLTQ</sequence>
<feature type="compositionally biased region" description="Polar residues" evidence="1">
    <location>
        <begin position="30"/>
        <end position="39"/>
    </location>
</feature>
<feature type="compositionally biased region" description="Polar residues" evidence="1">
    <location>
        <begin position="70"/>
        <end position="80"/>
    </location>
</feature>
<reference evidence="2 3" key="1">
    <citation type="submission" date="2023-08" db="EMBL/GenBank/DDBJ databases">
        <title>Black Yeasts Isolated from many extreme environments.</title>
        <authorList>
            <person name="Coleine C."/>
            <person name="Stajich J.E."/>
            <person name="Selbmann L."/>
        </authorList>
    </citation>
    <scope>NUCLEOTIDE SEQUENCE [LARGE SCALE GENOMIC DNA]</scope>
    <source>
        <strain evidence="2 3">CCFEE 5935</strain>
    </source>
</reference>
<protein>
    <submittedName>
        <fullName evidence="2">Uncharacterized protein</fullName>
    </submittedName>
</protein>
<feature type="region of interest" description="Disordered" evidence="1">
    <location>
        <begin position="1"/>
        <end position="90"/>
    </location>
</feature>
<dbReference type="Proteomes" id="UP001337655">
    <property type="component" value="Unassembled WGS sequence"/>
</dbReference>
<feature type="compositionally biased region" description="Low complexity" evidence="1">
    <location>
        <begin position="40"/>
        <end position="52"/>
    </location>
</feature>
<dbReference type="RefSeq" id="XP_064659633.1">
    <property type="nucleotide sequence ID" value="XM_064802272.1"/>
</dbReference>
<dbReference type="AlphaFoldDB" id="A0AAV9PE07"/>
<feature type="region of interest" description="Disordered" evidence="1">
    <location>
        <begin position="111"/>
        <end position="150"/>
    </location>
</feature>
<keyword evidence="3" id="KW-1185">Reference proteome</keyword>